<dbReference type="EMBL" id="CADCTD010000050">
    <property type="protein sequence ID" value="CAA9237869.1"/>
    <property type="molecule type" value="Genomic_DNA"/>
</dbReference>
<feature type="region of interest" description="Disordered" evidence="1">
    <location>
        <begin position="1"/>
        <end position="23"/>
    </location>
</feature>
<name>A0A6J4HZB9_9PROT</name>
<evidence type="ECO:0000313" key="2">
    <source>
        <dbReference type="EMBL" id="CAA9237869.1"/>
    </source>
</evidence>
<dbReference type="AlphaFoldDB" id="A0A6J4HZB9"/>
<reference evidence="2" key="1">
    <citation type="submission" date="2020-02" db="EMBL/GenBank/DDBJ databases">
        <authorList>
            <person name="Meier V. D."/>
        </authorList>
    </citation>
    <scope>NUCLEOTIDE SEQUENCE</scope>
    <source>
        <strain evidence="2">AVDCRST_MAG27</strain>
    </source>
</reference>
<proteinExistence type="predicted"/>
<feature type="non-terminal residue" evidence="2">
    <location>
        <position position="1"/>
    </location>
</feature>
<feature type="non-terminal residue" evidence="2">
    <location>
        <position position="40"/>
    </location>
</feature>
<gene>
    <name evidence="2" type="ORF">AVDCRST_MAG27-1402</name>
</gene>
<protein>
    <submittedName>
        <fullName evidence="2">Uncharacterized protein</fullName>
    </submittedName>
</protein>
<accession>A0A6J4HZB9</accession>
<sequence length="40" mass="4331">WGSGAATMTGCTRRRRSRGGGFSRCAASCCNRSGIRSRRH</sequence>
<evidence type="ECO:0000256" key="1">
    <source>
        <dbReference type="SAM" id="MobiDB-lite"/>
    </source>
</evidence>
<organism evidence="2">
    <name type="scientific">uncultured Craurococcus sp</name>
    <dbReference type="NCBI Taxonomy" id="1135998"/>
    <lineage>
        <taxon>Bacteria</taxon>
        <taxon>Pseudomonadati</taxon>
        <taxon>Pseudomonadota</taxon>
        <taxon>Alphaproteobacteria</taxon>
        <taxon>Acetobacterales</taxon>
        <taxon>Acetobacteraceae</taxon>
        <taxon>Craurococcus</taxon>
        <taxon>environmental samples</taxon>
    </lineage>
</organism>